<name>A0A4Z2HPF1_9TELE</name>
<comment type="caution">
    <text evidence="1">The sequence shown here is derived from an EMBL/GenBank/DDBJ whole genome shotgun (WGS) entry which is preliminary data.</text>
</comment>
<organism evidence="1 2">
    <name type="scientific">Liparis tanakae</name>
    <name type="common">Tanaka's snailfish</name>
    <dbReference type="NCBI Taxonomy" id="230148"/>
    <lineage>
        <taxon>Eukaryota</taxon>
        <taxon>Metazoa</taxon>
        <taxon>Chordata</taxon>
        <taxon>Craniata</taxon>
        <taxon>Vertebrata</taxon>
        <taxon>Euteleostomi</taxon>
        <taxon>Actinopterygii</taxon>
        <taxon>Neopterygii</taxon>
        <taxon>Teleostei</taxon>
        <taxon>Neoteleostei</taxon>
        <taxon>Acanthomorphata</taxon>
        <taxon>Eupercaria</taxon>
        <taxon>Perciformes</taxon>
        <taxon>Cottioidei</taxon>
        <taxon>Cottales</taxon>
        <taxon>Liparidae</taxon>
        <taxon>Liparis</taxon>
    </lineage>
</organism>
<keyword evidence="2" id="KW-1185">Reference proteome</keyword>
<evidence type="ECO:0000313" key="2">
    <source>
        <dbReference type="Proteomes" id="UP000314294"/>
    </source>
</evidence>
<gene>
    <name evidence="1" type="ORF">EYF80_022397</name>
</gene>
<dbReference type="Proteomes" id="UP000314294">
    <property type="component" value="Unassembled WGS sequence"/>
</dbReference>
<sequence length="80" mass="8949">MGKSIKRFERCSLLTLSDSLSLSTSGAEQDADGGRLATGRRRCEICRLLGENIMIQGAEVREPRVGDEMSEFESEKQKKR</sequence>
<proteinExistence type="predicted"/>
<dbReference type="AlphaFoldDB" id="A0A4Z2HPF1"/>
<protein>
    <submittedName>
        <fullName evidence="1">Uncharacterized protein</fullName>
    </submittedName>
</protein>
<accession>A0A4Z2HPF1</accession>
<evidence type="ECO:0000313" key="1">
    <source>
        <dbReference type="EMBL" id="TNN67451.1"/>
    </source>
</evidence>
<dbReference type="EMBL" id="SRLO01000204">
    <property type="protein sequence ID" value="TNN67451.1"/>
    <property type="molecule type" value="Genomic_DNA"/>
</dbReference>
<reference evidence="1 2" key="1">
    <citation type="submission" date="2019-03" db="EMBL/GenBank/DDBJ databases">
        <title>First draft genome of Liparis tanakae, snailfish: a comprehensive survey of snailfish specific genes.</title>
        <authorList>
            <person name="Kim W."/>
            <person name="Song I."/>
            <person name="Jeong J.-H."/>
            <person name="Kim D."/>
            <person name="Kim S."/>
            <person name="Ryu S."/>
            <person name="Song J.Y."/>
            <person name="Lee S.K."/>
        </authorList>
    </citation>
    <scope>NUCLEOTIDE SEQUENCE [LARGE SCALE GENOMIC DNA]</scope>
    <source>
        <tissue evidence="1">Muscle</tissue>
    </source>
</reference>